<dbReference type="Gene3D" id="3.40.50.10090">
    <property type="match status" value="2"/>
</dbReference>
<dbReference type="GO" id="GO:0006780">
    <property type="term" value="P:uroporphyrinogen III biosynthetic process"/>
    <property type="evidence" value="ECO:0007669"/>
    <property type="project" value="InterPro"/>
</dbReference>
<comment type="caution">
    <text evidence="2">The sequence shown here is derived from an EMBL/GenBank/DDBJ whole genome shotgun (WGS) entry which is preliminary data.</text>
</comment>
<name>A0A1J5T823_9ZZZZ</name>
<dbReference type="AlphaFoldDB" id="A0A1J5T823"/>
<evidence type="ECO:0000313" key="2">
    <source>
        <dbReference type="EMBL" id="OIR08278.1"/>
    </source>
</evidence>
<dbReference type="EMBL" id="MLJW01000032">
    <property type="protein sequence ID" value="OIR08278.1"/>
    <property type="molecule type" value="Genomic_DNA"/>
</dbReference>
<protein>
    <submittedName>
        <fullName evidence="2">Uroporphyrinogen-III synthase</fullName>
    </submittedName>
</protein>
<feature type="domain" description="Tetrapyrrole biosynthesis uroporphyrinogen III synthase" evidence="1">
    <location>
        <begin position="22"/>
        <end position="225"/>
    </location>
</feature>
<accession>A0A1J5T823</accession>
<gene>
    <name evidence="2" type="ORF">GALL_94460</name>
</gene>
<sequence>MPEYKFQILCTKLLDETTIHKAADQSINIDVISFIEIENNNSLELIQQIRSLQSKKITVVFTSVNAVESVTKHLTEKPDWKIFSIGGATKEMVLKFFDEGSILATAKNATALSEKIIANKSIKELTFFCGDQRLNELPETLFNHGINVDELVVYKNILRPVLIEKDYDAVVFFSPSAVNSFFSLNTLPINTVIFSIGKTTTATIQSYCSNMVITSEWPGKEQMIERVIGYFNSNKISA</sequence>
<dbReference type="InterPro" id="IPR039793">
    <property type="entry name" value="UROS/Hem4"/>
</dbReference>
<organism evidence="2">
    <name type="scientific">mine drainage metagenome</name>
    <dbReference type="NCBI Taxonomy" id="410659"/>
    <lineage>
        <taxon>unclassified sequences</taxon>
        <taxon>metagenomes</taxon>
        <taxon>ecological metagenomes</taxon>
    </lineage>
</organism>
<dbReference type="CDD" id="cd06578">
    <property type="entry name" value="HemD"/>
    <property type="match status" value="1"/>
</dbReference>
<evidence type="ECO:0000259" key="1">
    <source>
        <dbReference type="Pfam" id="PF02602"/>
    </source>
</evidence>
<dbReference type="SUPFAM" id="SSF69618">
    <property type="entry name" value="HemD-like"/>
    <property type="match status" value="1"/>
</dbReference>
<dbReference type="InterPro" id="IPR036108">
    <property type="entry name" value="4pyrrol_syn_uPrphyn_synt_sf"/>
</dbReference>
<dbReference type="GO" id="GO:0005829">
    <property type="term" value="C:cytosol"/>
    <property type="evidence" value="ECO:0007669"/>
    <property type="project" value="TreeGrafter"/>
</dbReference>
<dbReference type="InterPro" id="IPR003754">
    <property type="entry name" value="4pyrrol_synth_uPrphyn_synth"/>
</dbReference>
<dbReference type="PANTHER" id="PTHR12390">
    <property type="entry name" value="UROPORPHYRINOGEN III SYNTHASE"/>
    <property type="match status" value="1"/>
</dbReference>
<dbReference type="Pfam" id="PF02602">
    <property type="entry name" value="HEM4"/>
    <property type="match status" value="1"/>
</dbReference>
<dbReference type="GO" id="GO:0004852">
    <property type="term" value="F:uroporphyrinogen-III synthase activity"/>
    <property type="evidence" value="ECO:0007669"/>
    <property type="project" value="InterPro"/>
</dbReference>
<dbReference type="PANTHER" id="PTHR12390:SF0">
    <property type="entry name" value="UROPORPHYRINOGEN-III SYNTHASE"/>
    <property type="match status" value="1"/>
</dbReference>
<proteinExistence type="predicted"/>
<reference evidence="2" key="1">
    <citation type="submission" date="2016-10" db="EMBL/GenBank/DDBJ databases">
        <title>Sequence of Gallionella enrichment culture.</title>
        <authorList>
            <person name="Poehlein A."/>
            <person name="Muehling M."/>
            <person name="Daniel R."/>
        </authorList>
    </citation>
    <scope>NUCLEOTIDE SEQUENCE</scope>
</reference>